<name>A0A6C7E8V2_ILUCY</name>
<keyword evidence="8 14" id="KW-0812">Transmembrane</keyword>
<evidence type="ECO:0000256" key="12">
    <source>
        <dbReference type="ARBA" id="ARBA00023136"/>
    </source>
</evidence>
<keyword evidence="11 14" id="KW-1133">Transmembrane helix</keyword>
<keyword evidence="7 17" id="KW-0808">Transferase</keyword>
<comment type="pathway">
    <text evidence="3">Protein modification; protein glycosylation.</text>
</comment>
<evidence type="ECO:0000256" key="14">
    <source>
        <dbReference type="SAM" id="Phobius"/>
    </source>
</evidence>
<dbReference type="Pfam" id="PF00535">
    <property type="entry name" value="Glycos_transf_2"/>
    <property type="match status" value="1"/>
</dbReference>
<evidence type="ECO:0000256" key="8">
    <source>
        <dbReference type="ARBA" id="ARBA00022692"/>
    </source>
</evidence>
<organism evidence="17 18">
    <name type="scientific">Ilumatobacter coccineus (strain NBRC 103263 / KCTC 29153 / YM16-304)</name>
    <dbReference type="NCBI Taxonomy" id="1313172"/>
    <lineage>
        <taxon>Bacteria</taxon>
        <taxon>Bacillati</taxon>
        <taxon>Actinomycetota</taxon>
        <taxon>Acidimicrobiia</taxon>
        <taxon>Acidimicrobiales</taxon>
        <taxon>Ilumatobacteraceae</taxon>
        <taxon>Ilumatobacter</taxon>
    </lineage>
</organism>
<evidence type="ECO:0000313" key="18">
    <source>
        <dbReference type="Proteomes" id="UP000011863"/>
    </source>
</evidence>
<evidence type="ECO:0000256" key="9">
    <source>
        <dbReference type="ARBA" id="ARBA00022824"/>
    </source>
</evidence>
<feature type="transmembrane region" description="Helical" evidence="14">
    <location>
        <begin position="263"/>
        <end position="283"/>
    </location>
</feature>
<comment type="catalytic activity">
    <reaction evidence="13">
        <text>a di-trans,poly-cis-dolichyl phosphate + UDP-alpha-D-glucose = a di-trans,poly-cis-dolichyl beta-D-glucosyl phosphate + UDP</text>
        <dbReference type="Rhea" id="RHEA:15401"/>
        <dbReference type="Rhea" id="RHEA-COMP:19498"/>
        <dbReference type="Rhea" id="RHEA-COMP:19502"/>
        <dbReference type="ChEBI" id="CHEBI:57525"/>
        <dbReference type="ChEBI" id="CHEBI:57683"/>
        <dbReference type="ChEBI" id="CHEBI:58223"/>
        <dbReference type="ChEBI" id="CHEBI:58885"/>
        <dbReference type="EC" id="2.4.1.117"/>
    </reaction>
    <physiologicalReaction direction="left-to-right" evidence="13">
        <dbReference type="Rhea" id="RHEA:15402"/>
    </physiologicalReaction>
</comment>
<evidence type="ECO:0000259" key="16">
    <source>
        <dbReference type="Pfam" id="PF04138"/>
    </source>
</evidence>
<evidence type="ECO:0000256" key="11">
    <source>
        <dbReference type="ARBA" id="ARBA00022989"/>
    </source>
</evidence>
<dbReference type="InterPro" id="IPR001173">
    <property type="entry name" value="Glyco_trans_2-like"/>
</dbReference>
<keyword evidence="9" id="KW-0256">Endoplasmic reticulum</keyword>
<dbReference type="InterPro" id="IPR007267">
    <property type="entry name" value="GtrA_DPMS_TM"/>
</dbReference>
<feature type="domain" description="Glycosyltransferase 2-like" evidence="15">
    <location>
        <begin position="10"/>
        <end position="173"/>
    </location>
</feature>
<dbReference type="GO" id="GO:0006487">
    <property type="term" value="P:protein N-linked glycosylation"/>
    <property type="evidence" value="ECO:0007669"/>
    <property type="project" value="TreeGrafter"/>
</dbReference>
<feature type="transmembrane region" description="Helical" evidence="14">
    <location>
        <begin position="328"/>
        <end position="348"/>
    </location>
</feature>
<dbReference type="GO" id="GO:0004581">
    <property type="term" value="F:dolichyl-phosphate beta-glucosyltransferase activity"/>
    <property type="evidence" value="ECO:0007669"/>
    <property type="project" value="UniProtKB-EC"/>
</dbReference>
<feature type="transmembrane region" description="Helical" evidence="14">
    <location>
        <begin position="354"/>
        <end position="372"/>
    </location>
</feature>
<dbReference type="AlphaFoldDB" id="A0A6C7E8V2"/>
<comment type="subcellular location">
    <subcellularLocation>
        <location evidence="2">Endoplasmic reticulum membrane</location>
        <topology evidence="2">Single-pass membrane protein</topology>
    </subcellularLocation>
    <subcellularLocation>
        <location evidence="1">Membrane</location>
        <topology evidence="1">Multi-pass membrane protein</topology>
    </subcellularLocation>
</comment>
<dbReference type="InterPro" id="IPR029044">
    <property type="entry name" value="Nucleotide-diphossugar_trans"/>
</dbReference>
<keyword evidence="18" id="KW-1185">Reference proteome</keyword>
<keyword evidence="6 17" id="KW-0328">Glycosyltransferase</keyword>
<evidence type="ECO:0000256" key="10">
    <source>
        <dbReference type="ARBA" id="ARBA00022968"/>
    </source>
</evidence>
<evidence type="ECO:0000256" key="3">
    <source>
        <dbReference type="ARBA" id="ARBA00004922"/>
    </source>
</evidence>
<evidence type="ECO:0000256" key="4">
    <source>
        <dbReference type="ARBA" id="ARBA00006739"/>
    </source>
</evidence>
<sequence>MPASLATVDIVVPVYNEEQILASSIARLVDHLETSFPFEWRIVIANNASTDRTAEIADSLAADDSRIAHLHLDQKGRGRALRAAWQASDADVVAYTDVDLSTGLTGLLPLVAPLISGHSDVAVGSRLSSASVVARGPKRELISRCYNLILRLIFAVRFRDAQCGFKAVRTDVARLLLPAIEDEAWFFDTELLLIAEHNGLRVHEVPVDWIDDPDSRVAITSTALDDLRGVRRMVGRFIRGKANVELGTLQRQPLADDFGRQTVTFGVIGVVSTLISLGIFLALRDEIGAVWANVIGVTATALGNNWANRRWTFRRRSDQDRTWRLASTLVVFALSLLGTSLALAAVSGNRGAELLVLGITWAAAALLRFVFLRRWVYR</sequence>
<feature type="domain" description="GtrA/DPMS transmembrane" evidence="16">
    <location>
        <begin position="264"/>
        <end position="376"/>
    </location>
</feature>
<dbReference type="PANTHER" id="PTHR10859:SF91">
    <property type="entry name" value="DOLICHYL-PHOSPHATE BETA-GLUCOSYLTRANSFERASE"/>
    <property type="match status" value="1"/>
</dbReference>
<keyword evidence="10" id="KW-0735">Signal-anchor</keyword>
<evidence type="ECO:0000313" key="17">
    <source>
        <dbReference type="EMBL" id="BAN02830.1"/>
    </source>
</evidence>
<gene>
    <name evidence="17" type="ORF">YM304_25160</name>
</gene>
<dbReference type="InterPro" id="IPR035518">
    <property type="entry name" value="DPG_synthase"/>
</dbReference>
<dbReference type="Pfam" id="PF04138">
    <property type="entry name" value="GtrA_DPMS_TM"/>
    <property type="match status" value="1"/>
</dbReference>
<evidence type="ECO:0000256" key="7">
    <source>
        <dbReference type="ARBA" id="ARBA00022679"/>
    </source>
</evidence>
<accession>A0A6C7E8V2</accession>
<dbReference type="RefSeq" id="WP_015442077.1">
    <property type="nucleotide sequence ID" value="NC_020520.1"/>
</dbReference>
<dbReference type="KEGG" id="aym:YM304_25160"/>
<dbReference type="GO" id="GO:0016020">
    <property type="term" value="C:membrane"/>
    <property type="evidence" value="ECO:0007669"/>
    <property type="project" value="UniProtKB-SubCell"/>
</dbReference>
<dbReference type="SUPFAM" id="SSF53448">
    <property type="entry name" value="Nucleotide-diphospho-sugar transferases"/>
    <property type="match status" value="1"/>
</dbReference>
<protein>
    <recommendedName>
        <fullName evidence="5">dolichyl-phosphate beta-glucosyltransferase</fullName>
        <ecNumber evidence="5">2.4.1.117</ecNumber>
    </recommendedName>
</protein>
<dbReference type="CDD" id="cd04188">
    <property type="entry name" value="DPG_synthase"/>
    <property type="match status" value="1"/>
</dbReference>
<evidence type="ECO:0000259" key="15">
    <source>
        <dbReference type="Pfam" id="PF00535"/>
    </source>
</evidence>
<reference evidence="17 18" key="1">
    <citation type="journal article" date="2013" name="Int. J. Syst. Evol. Microbiol.">
        <title>Ilumatobacter nonamiense sp. nov. and Ilumatobacter coccineum sp. nov., isolated from seashore sand.</title>
        <authorList>
            <person name="Matsumoto A."/>
            <person name="Kasai H."/>
            <person name="Matsuo Y."/>
            <person name="Shizuri Y."/>
            <person name="Ichikawa N."/>
            <person name="Fujita N."/>
            <person name="Omura S."/>
            <person name="Takahashi Y."/>
        </authorList>
    </citation>
    <scope>NUCLEOTIDE SEQUENCE [LARGE SCALE GENOMIC DNA]</scope>
    <source>
        <strain evidence="18">NBRC 103263 / KCTC 29153 / YM16-304</strain>
    </source>
</reference>
<evidence type="ECO:0000256" key="13">
    <source>
        <dbReference type="ARBA" id="ARBA00045097"/>
    </source>
</evidence>
<dbReference type="Gene3D" id="3.90.550.10">
    <property type="entry name" value="Spore Coat Polysaccharide Biosynthesis Protein SpsA, Chain A"/>
    <property type="match status" value="1"/>
</dbReference>
<evidence type="ECO:0000256" key="5">
    <source>
        <dbReference type="ARBA" id="ARBA00012583"/>
    </source>
</evidence>
<dbReference type="EMBL" id="AP012057">
    <property type="protein sequence ID" value="BAN02830.1"/>
    <property type="molecule type" value="Genomic_DNA"/>
</dbReference>
<dbReference type="GO" id="GO:0000271">
    <property type="term" value="P:polysaccharide biosynthetic process"/>
    <property type="evidence" value="ECO:0007669"/>
    <property type="project" value="InterPro"/>
</dbReference>
<evidence type="ECO:0000256" key="2">
    <source>
        <dbReference type="ARBA" id="ARBA00004389"/>
    </source>
</evidence>
<proteinExistence type="inferred from homology"/>
<dbReference type="Proteomes" id="UP000011863">
    <property type="component" value="Chromosome"/>
</dbReference>
<comment type="similarity">
    <text evidence="4">Belongs to the glycosyltransferase 2 family.</text>
</comment>
<dbReference type="EC" id="2.4.1.117" evidence="5"/>
<evidence type="ECO:0000256" key="1">
    <source>
        <dbReference type="ARBA" id="ARBA00004141"/>
    </source>
</evidence>
<keyword evidence="12 14" id="KW-0472">Membrane</keyword>
<dbReference type="PANTHER" id="PTHR10859">
    <property type="entry name" value="GLYCOSYL TRANSFERASE"/>
    <property type="match status" value="1"/>
</dbReference>
<evidence type="ECO:0000256" key="6">
    <source>
        <dbReference type="ARBA" id="ARBA00022676"/>
    </source>
</evidence>